<comment type="caution">
    <text evidence="1">The sequence shown here is derived from an EMBL/GenBank/DDBJ whole genome shotgun (WGS) entry which is preliminary data.</text>
</comment>
<accession>A0A4S3LXA0</accession>
<keyword evidence="2" id="KW-1185">Reference proteome</keyword>
<dbReference type="AlphaFoldDB" id="A0A4S3LXA0"/>
<evidence type="ECO:0000313" key="2">
    <source>
        <dbReference type="Proteomes" id="UP000305939"/>
    </source>
</evidence>
<dbReference type="InterPro" id="IPR022028">
    <property type="entry name" value="DUF3604"/>
</dbReference>
<proteinExistence type="predicted"/>
<dbReference type="Pfam" id="PF12228">
    <property type="entry name" value="DUF3604"/>
    <property type="match status" value="1"/>
</dbReference>
<dbReference type="RefSeq" id="WP_136336976.1">
    <property type="nucleotide sequence ID" value="NZ_QXMP01000002.1"/>
</dbReference>
<evidence type="ECO:0000313" key="1">
    <source>
        <dbReference type="EMBL" id="THD65692.1"/>
    </source>
</evidence>
<dbReference type="Gene3D" id="3.20.20.140">
    <property type="entry name" value="Metal-dependent hydrolases"/>
    <property type="match status" value="1"/>
</dbReference>
<reference evidence="1 2" key="1">
    <citation type="submission" date="2019-04" db="EMBL/GenBank/DDBJ databases">
        <title>Draft genome sequence of Robertkochia marina CC-AMO-30D.</title>
        <authorList>
            <person name="Hameed A."/>
            <person name="Lin S.-Y."/>
            <person name="Shahina M."/>
            <person name="Lai W.-A."/>
            <person name="Young C.-C."/>
        </authorList>
    </citation>
    <scope>NUCLEOTIDE SEQUENCE [LARGE SCALE GENOMIC DNA]</scope>
    <source>
        <strain evidence="1 2">CC-AMO-30D</strain>
    </source>
</reference>
<name>A0A4S3LXA0_9FLAO</name>
<sequence>MIKNFHLVALSLLVIGIGNLRGQDLKPAEKEYKTPKKEYSPYAGDYYPDQVYFGDTHLHSSWSTDAGMAGATLGPDVAYRISRGETVTSHLGWKVRLIRPLDFLVLADHAENLGLADFIERSDPIILANETGKKWHDLVKAGNGYQAFLEWLRAGNQDLINEPRMAKVVWEKATDNADKYYQPGVFTTFHGFEWTSHPGGNNMHRVVVFRDGKDRTKQIIPYSQYDSVDPEDLWNYLMNYEEKTGGRVLAIPHNGNLSNGLMFSYNRYSGEDLTKEVVEQRYRFEPLAEVTQQKGDGETHPQLSPDDEFADFETLDMGNLNGTQAKTPDMLASEYAREALKRGLKIEAELGTNPFKFGMIGSSDNHTALPTTREENNFSKASFVEPSPERYEHPLVEAPDPALSIMLTDVGAAGLAAVWARENTRESIWDAMARRETYATSGTRLRVRVFGGWDFEEDEVQRPDFARTGYDRGVPMGGDLKAAPSGEAPKFMVRALRDPDGANLDRIQMIKGWMDAQGELQERVYDIAVSDGRKISSDGKANKAVGNTVDVKNASYTNSIGDPLLTAYWTDPDFDPSLRAFYYVRVLEIPTPRWTAYDSKFFNVKMPDDTVMYLQDRAYTSPIWYTPGE</sequence>
<dbReference type="EMBL" id="SSMC01000004">
    <property type="protein sequence ID" value="THD65692.1"/>
    <property type="molecule type" value="Genomic_DNA"/>
</dbReference>
<dbReference type="OrthoDB" id="543560at2"/>
<organism evidence="1 2">
    <name type="scientific">Robertkochia marina</name>
    <dbReference type="NCBI Taxonomy" id="1227945"/>
    <lineage>
        <taxon>Bacteria</taxon>
        <taxon>Pseudomonadati</taxon>
        <taxon>Bacteroidota</taxon>
        <taxon>Flavobacteriia</taxon>
        <taxon>Flavobacteriales</taxon>
        <taxon>Flavobacteriaceae</taxon>
        <taxon>Robertkochia</taxon>
    </lineage>
</organism>
<gene>
    <name evidence="1" type="ORF">E7Z59_13960</name>
</gene>
<dbReference type="Proteomes" id="UP000305939">
    <property type="component" value="Unassembled WGS sequence"/>
</dbReference>
<protein>
    <submittedName>
        <fullName evidence="1">DUF3604 domain-containing protein</fullName>
    </submittedName>
</protein>